<accession>A0A0H2UNM3</accession>
<evidence type="ECO:0000313" key="7">
    <source>
        <dbReference type="EMBL" id="AAK74529.1"/>
    </source>
</evidence>
<dbReference type="AlphaFoldDB" id="A0A0H2UNM3"/>
<dbReference type="PANTHER" id="PTHR30250">
    <property type="entry name" value="PST FAMILY PREDICTED COLANIC ACID TRANSPORTER"/>
    <property type="match status" value="1"/>
</dbReference>
<dbReference type="InterPro" id="IPR050833">
    <property type="entry name" value="Poly_Biosynth_Transport"/>
</dbReference>
<dbReference type="InterPro" id="IPR002797">
    <property type="entry name" value="Polysacc_synth"/>
</dbReference>
<gene>
    <name evidence="7" type="ordered locus">SP_0356</name>
</gene>
<feature type="transmembrane region" description="Helical" evidence="6">
    <location>
        <begin position="46"/>
        <end position="68"/>
    </location>
</feature>
<feature type="transmembrane region" description="Helical" evidence="6">
    <location>
        <begin position="246"/>
        <end position="266"/>
    </location>
</feature>
<keyword evidence="8" id="KW-1185">Reference proteome</keyword>
<dbReference type="EMBL" id="AE005672">
    <property type="protein sequence ID" value="AAK74529.1"/>
    <property type="molecule type" value="Genomic_DNA"/>
</dbReference>
<feature type="transmembrane region" description="Helical" evidence="6">
    <location>
        <begin position="286"/>
        <end position="306"/>
    </location>
</feature>
<keyword evidence="4 6" id="KW-1133">Transmembrane helix</keyword>
<feature type="transmembrane region" description="Helical" evidence="6">
    <location>
        <begin position="89"/>
        <end position="111"/>
    </location>
</feature>
<proteinExistence type="predicted"/>
<dbReference type="GO" id="GO:0005886">
    <property type="term" value="C:plasma membrane"/>
    <property type="evidence" value="ECO:0007669"/>
    <property type="project" value="UniProtKB-SubCell"/>
</dbReference>
<name>A0A0H2UNM3_STRPN</name>
<dbReference type="eggNOG" id="COG2244">
    <property type="taxonomic scope" value="Bacteria"/>
</dbReference>
<keyword evidence="3 6" id="KW-0812">Transmembrane</keyword>
<keyword evidence="2" id="KW-1003">Cell membrane</keyword>
<dbReference type="Proteomes" id="UP000000585">
    <property type="component" value="Chromosome"/>
</dbReference>
<reference evidence="7 8" key="1">
    <citation type="journal article" date="2001" name="Science">
        <title>Complete genome sequence of a virulent isolate of Streptococcus pneumoniae.</title>
        <authorList>
            <person name="Tettelin H."/>
            <person name="Nelson K.E."/>
            <person name="Paulsen I.T."/>
            <person name="Eisen J.A."/>
            <person name="Read T.D."/>
            <person name="Peterson S."/>
            <person name="Heidelberg J."/>
            <person name="DeBoy R.T."/>
            <person name="Haft D.H."/>
            <person name="Dodson R.J."/>
            <person name="Durkin A.S."/>
            <person name="Gwinn M."/>
            <person name="Kolonay J.F."/>
            <person name="Nelson W.C."/>
            <person name="Peterson J.D."/>
            <person name="Umayam L.A."/>
            <person name="White O."/>
            <person name="Salzberg S.L."/>
            <person name="Lewis M.R."/>
            <person name="Radune D."/>
            <person name="Holtzapple E."/>
            <person name="Khouri H."/>
            <person name="Wolf A.M."/>
            <person name="Utterback T.R."/>
            <person name="Hansen C.L."/>
            <person name="McDonald L.A."/>
            <person name="Feldblyum T.V."/>
            <person name="Angiuoli S."/>
            <person name="Dickinson T."/>
            <person name="Hickey E.K."/>
            <person name="Holt I.E."/>
            <person name="Loftus B.J."/>
            <person name="Yang F."/>
            <person name="Smith H.O."/>
            <person name="Venter J.C."/>
            <person name="Dougherty B.A."/>
            <person name="Morrison D.A."/>
            <person name="Hollingshead S.K."/>
            <person name="Fraser C.M."/>
        </authorList>
    </citation>
    <scope>NUCLEOTIDE SEQUENCE [LARGE SCALE GENOMIC DNA]</scope>
    <source>
        <strain evidence="8">ATCC BAA-334 / TIGR4</strain>
    </source>
</reference>
<dbReference type="KEGG" id="spn:SP_0356"/>
<feature type="transmembrane region" description="Helical" evidence="6">
    <location>
        <begin position="172"/>
        <end position="197"/>
    </location>
</feature>
<feature type="transmembrane region" description="Helical" evidence="6">
    <location>
        <begin position="380"/>
        <end position="401"/>
    </location>
</feature>
<protein>
    <submittedName>
        <fullName evidence="7">Polysaccharide transporter</fullName>
    </submittedName>
</protein>
<evidence type="ECO:0000256" key="1">
    <source>
        <dbReference type="ARBA" id="ARBA00004651"/>
    </source>
</evidence>
<feature type="transmembrane region" description="Helical" evidence="6">
    <location>
        <begin position="326"/>
        <end position="345"/>
    </location>
</feature>
<dbReference type="EnsemblBacteria" id="AAK74529">
    <property type="protein sequence ID" value="AAK74529"/>
    <property type="gene ID" value="SP_0356"/>
</dbReference>
<evidence type="ECO:0000313" key="8">
    <source>
        <dbReference type="Proteomes" id="UP000000585"/>
    </source>
</evidence>
<evidence type="ECO:0000256" key="6">
    <source>
        <dbReference type="SAM" id="Phobius"/>
    </source>
</evidence>
<evidence type="ECO:0000256" key="4">
    <source>
        <dbReference type="ARBA" id="ARBA00022989"/>
    </source>
</evidence>
<dbReference type="PANTHER" id="PTHR30250:SF11">
    <property type="entry name" value="O-ANTIGEN TRANSPORTER-RELATED"/>
    <property type="match status" value="1"/>
</dbReference>
<evidence type="ECO:0000256" key="2">
    <source>
        <dbReference type="ARBA" id="ARBA00022475"/>
    </source>
</evidence>
<keyword evidence="5 6" id="KW-0472">Membrane</keyword>
<feature type="transmembrane region" description="Helical" evidence="6">
    <location>
        <begin position="357"/>
        <end position="374"/>
    </location>
</feature>
<evidence type="ECO:0000256" key="5">
    <source>
        <dbReference type="ARBA" id="ARBA00023136"/>
    </source>
</evidence>
<dbReference type="PaxDb" id="170187-SP_0356"/>
<feature type="transmembrane region" description="Helical" evidence="6">
    <location>
        <begin position="117"/>
        <end position="138"/>
    </location>
</feature>
<organism evidence="7 8">
    <name type="scientific">Streptococcus pneumoniae serotype 4 (strain ATCC BAA-334 / TIGR4)</name>
    <dbReference type="NCBI Taxonomy" id="170187"/>
    <lineage>
        <taxon>Bacteria</taxon>
        <taxon>Bacillati</taxon>
        <taxon>Bacillota</taxon>
        <taxon>Bacilli</taxon>
        <taxon>Lactobacillales</taxon>
        <taxon>Streptococcaceae</taxon>
        <taxon>Streptococcus</taxon>
    </lineage>
</organism>
<feature type="transmembrane region" description="Helical" evidence="6">
    <location>
        <begin position="145"/>
        <end position="166"/>
    </location>
</feature>
<sequence length="413" mass="46784">MKVDRISFIKNTSSLYILNIVKLLFPLLTLPYLTRVLSLDAYGMVIYVKALIAYVQLVIDFGFMISATKNIVNACTTPSKIGRIVGDTLVEKIFLSIISILIYTILMWQIPIMRENILFSVFYLLATVTNIFIFDFLFRGIEKMHAVAIPYIISKTIITILTFIVVKDDSSILWIPILEGIGNLVAAVVSYRFLHYYGIKLSFSYLSVWVKDLKESSIYFLSNFATTIFGVFTTVISGFYLQSQEIAFWGIAMQLLSAAKSLYNPIANSLYPHMIRTKDIQSVKSINRIMFIPIIFGVLIVLFFSNQILSIIGGEKYTVSADFLKYLLPAFVASFYSMIYGWPVLGAIDKVKETTMTTILASIVQTLGLGIFILSDNFSLVTLAICSSMSEVVLWISRYLIYFKNRSLFVRSK</sequence>
<feature type="transmembrane region" description="Helical" evidence="6">
    <location>
        <begin position="15"/>
        <end position="34"/>
    </location>
</feature>
<dbReference type="Pfam" id="PF01943">
    <property type="entry name" value="Polysacc_synt"/>
    <property type="match status" value="1"/>
</dbReference>
<comment type="subcellular location">
    <subcellularLocation>
        <location evidence="1">Cell membrane</location>
        <topology evidence="1">Multi-pass membrane protein</topology>
    </subcellularLocation>
</comment>
<dbReference type="RefSeq" id="WP_000861791.1">
    <property type="nucleotide sequence ID" value="NC_003028.3"/>
</dbReference>
<dbReference type="PhylomeDB" id="A0A0H2UNM3"/>
<feature type="transmembrane region" description="Helical" evidence="6">
    <location>
        <begin position="218"/>
        <end position="240"/>
    </location>
</feature>
<evidence type="ECO:0000256" key="3">
    <source>
        <dbReference type="ARBA" id="ARBA00022692"/>
    </source>
</evidence>